<dbReference type="Pfam" id="PF14094">
    <property type="entry name" value="DUF4272"/>
    <property type="match status" value="1"/>
</dbReference>
<protein>
    <recommendedName>
        <fullName evidence="3">DUF4272 domain-containing protein</fullName>
    </recommendedName>
</protein>
<organism evidence="1 2">
    <name type="scientific">Pedobacter steynii</name>
    <dbReference type="NCBI Taxonomy" id="430522"/>
    <lineage>
        <taxon>Bacteria</taxon>
        <taxon>Pseudomonadati</taxon>
        <taxon>Bacteroidota</taxon>
        <taxon>Sphingobacteriia</taxon>
        <taxon>Sphingobacteriales</taxon>
        <taxon>Sphingobacteriaceae</taxon>
        <taxon>Pedobacter</taxon>
    </lineage>
</organism>
<dbReference type="InterPro" id="IPR025368">
    <property type="entry name" value="DUF4272"/>
</dbReference>
<evidence type="ECO:0000313" key="2">
    <source>
        <dbReference type="Proteomes" id="UP000183200"/>
    </source>
</evidence>
<reference evidence="2" key="1">
    <citation type="submission" date="2016-10" db="EMBL/GenBank/DDBJ databases">
        <authorList>
            <person name="Varghese N."/>
            <person name="Submissions S."/>
        </authorList>
    </citation>
    <scope>NUCLEOTIDE SEQUENCE [LARGE SCALE GENOMIC DNA]</scope>
    <source>
        <strain evidence="2">DSM 19110</strain>
    </source>
</reference>
<dbReference type="RefSeq" id="WP_074606716.1">
    <property type="nucleotide sequence ID" value="NZ_FNGY01000003.1"/>
</dbReference>
<proteinExistence type="predicted"/>
<dbReference type="Proteomes" id="UP000183200">
    <property type="component" value="Unassembled WGS sequence"/>
</dbReference>
<dbReference type="AlphaFoldDB" id="A0A1G9SYQ1"/>
<evidence type="ECO:0008006" key="3">
    <source>
        <dbReference type="Google" id="ProtNLM"/>
    </source>
</evidence>
<keyword evidence="2" id="KW-1185">Reference proteome</keyword>
<evidence type="ECO:0000313" key="1">
    <source>
        <dbReference type="EMBL" id="SDM40564.1"/>
    </source>
</evidence>
<accession>A0A1G9SYQ1</accession>
<name>A0A1G9SYQ1_9SPHI</name>
<dbReference type="OrthoDB" id="4399984at2"/>
<sequence length="213" mass="25300">MTDEQKQQIKSENDQLINQKGFRVNNWLPILDTPKLRTVEEIKGRMSVMNAMINIAFEAPTYIIDEWIKAQKLTVFLSDSEQQILAKENEELTEEEINSLMWYLEALWALMWLAQMVDKLDAEKHVGDNMASLLPNLEDGDTNEKLDNIQEIRPELEIYTMLDYYYRLHWYCVDERLNGREPKLNEGQVYERRKALEWAFNRSNDWDDVEMGT</sequence>
<gene>
    <name evidence="1" type="ORF">SAMN05421820_103745</name>
</gene>
<dbReference type="EMBL" id="FNGY01000003">
    <property type="protein sequence ID" value="SDM40564.1"/>
    <property type="molecule type" value="Genomic_DNA"/>
</dbReference>